<proteinExistence type="predicted"/>
<dbReference type="AlphaFoldDB" id="A0A328AH16"/>
<dbReference type="RefSeq" id="WP_111527602.1">
    <property type="nucleotide sequence ID" value="NZ_JBHRSG010000002.1"/>
</dbReference>
<keyword evidence="2" id="KW-1185">Reference proteome</keyword>
<dbReference type="EMBL" id="QFYQ01000001">
    <property type="protein sequence ID" value="RAK53851.1"/>
    <property type="molecule type" value="Genomic_DNA"/>
</dbReference>
<evidence type="ECO:0000313" key="2">
    <source>
        <dbReference type="Proteomes" id="UP000249254"/>
    </source>
</evidence>
<protein>
    <submittedName>
        <fullName evidence="1">DUF3501 domain-containing protein</fullName>
    </submittedName>
</protein>
<dbReference type="InterPro" id="IPR021890">
    <property type="entry name" value="DUF3501"/>
</dbReference>
<evidence type="ECO:0000313" key="1">
    <source>
        <dbReference type="EMBL" id="RAK53851.1"/>
    </source>
</evidence>
<reference evidence="2" key="1">
    <citation type="submission" date="2018-05" db="EMBL/GenBank/DDBJ databases">
        <authorList>
            <person name="Li X."/>
        </authorList>
    </citation>
    <scope>NUCLEOTIDE SEQUENCE [LARGE SCALE GENOMIC DNA]</scope>
    <source>
        <strain evidence="2">LX32</strain>
    </source>
</reference>
<gene>
    <name evidence="1" type="ORF">DJ017_04585</name>
</gene>
<sequence>MPSAQREVTPADLLSDAEFAKVRKERRAALLPIKRLRRVELGPACTVHFECYETMLFQIQEMLLIEKGGAAQVPDELAAYNPLIPKGSELVATVLFEIEDPVRRAAMLARLGGVEDRFFLQIGEEKVSGVPEGDVERTREDGKTSSVHFLRFPLKPDHIARFRDPATQILVGCDHEHYSHLAGVSPASRAELAKDFA</sequence>
<name>A0A328AH16_9CAUL</name>
<organism evidence="1 2">
    <name type="scientific">Phenylobacterium soli</name>
    <dbReference type="NCBI Taxonomy" id="2170551"/>
    <lineage>
        <taxon>Bacteria</taxon>
        <taxon>Pseudomonadati</taxon>
        <taxon>Pseudomonadota</taxon>
        <taxon>Alphaproteobacteria</taxon>
        <taxon>Caulobacterales</taxon>
        <taxon>Caulobacteraceae</taxon>
        <taxon>Phenylobacterium</taxon>
    </lineage>
</organism>
<accession>A0A328AH16</accession>
<comment type="caution">
    <text evidence="1">The sequence shown here is derived from an EMBL/GenBank/DDBJ whole genome shotgun (WGS) entry which is preliminary data.</text>
</comment>
<dbReference type="OrthoDB" id="9780579at2"/>
<dbReference type="Pfam" id="PF12007">
    <property type="entry name" value="DUF3501"/>
    <property type="match status" value="1"/>
</dbReference>
<dbReference type="Proteomes" id="UP000249254">
    <property type="component" value="Unassembled WGS sequence"/>
</dbReference>